<name>A0ABQ6ZB39_9GAMM</name>
<keyword evidence="5 6" id="KW-0234">DNA repair</keyword>
<keyword evidence="1 6" id="KW-0540">Nuclease</keyword>
<evidence type="ECO:0000256" key="6">
    <source>
        <dbReference type="PIRNR" id="PIRNR018267"/>
    </source>
</evidence>
<dbReference type="Proteomes" id="UP000788419">
    <property type="component" value="Unassembled WGS sequence"/>
</dbReference>
<dbReference type="InterPro" id="IPR004603">
    <property type="entry name" value="DNA_mismatch_endonuc_vsr"/>
</dbReference>
<evidence type="ECO:0000256" key="4">
    <source>
        <dbReference type="ARBA" id="ARBA00022801"/>
    </source>
</evidence>
<dbReference type="NCBIfam" id="TIGR00632">
    <property type="entry name" value="vsr"/>
    <property type="match status" value="1"/>
</dbReference>
<dbReference type="CDD" id="cd00221">
    <property type="entry name" value="Vsr"/>
    <property type="match status" value="1"/>
</dbReference>
<organism evidence="7 8">
    <name type="scientific">Pseudoxanthomonas daejeonensis</name>
    <dbReference type="NCBI Taxonomy" id="266062"/>
    <lineage>
        <taxon>Bacteria</taxon>
        <taxon>Pseudomonadati</taxon>
        <taxon>Pseudomonadota</taxon>
        <taxon>Gammaproteobacteria</taxon>
        <taxon>Lysobacterales</taxon>
        <taxon>Lysobacteraceae</taxon>
        <taxon>Pseudoxanthomonas</taxon>
    </lineage>
</organism>
<dbReference type="Pfam" id="PF03852">
    <property type="entry name" value="Vsr"/>
    <property type="match status" value="1"/>
</dbReference>
<evidence type="ECO:0000256" key="1">
    <source>
        <dbReference type="ARBA" id="ARBA00022722"/>
    </source>
</evidence>
<protein>
    <recommendedName>
        <fullName evidence="6">Very short patch repair endonuclease</fullName>
        <ecNumber evidence="6">3.1.-.-</ecNumber>
    </recommendedName>
</protein>
<keyword evidence="8" id="KW-1185">Reference proteome</keyword>
<comment type="similarity">
    <text evidence="6">Belongs to the vsr family.</text>
</comment>
<evidence type="ECO:0000256" key="5">
    <source>
        <dbReference type="ARBA" id="ARBA00023204"/>
    </source>
</evidence>
<dbReference type="SUPFAM" id="SSF52980">
    <property type="entry name" value="Restriction endonuclease-like"/>
    <property type="match status" value="1"/>
</dbReference>
<dbReference type="Gene3D" id="3.40.960.10">
    <property type="entry name" value="VSR Endonuclease"/>
    <property type="match status" value="1"/>
</dbReference>
<gene>
    <name evidence="7" type="ORF">CSC65_04775</name>
</gene>
<accession>A0ABQ6ZB39</accession>
<keyword evidence="3 6" id="KW-0227">DNA damage</keyword>
<dbReference type="InterPro" id="IPR011335">
    <property type="entry name" value="Restrct_endonuc-II-like"/>
</dbReference>
<sequence length="150" mass="17313">MADIISPERRSALMSRIRGKDTKIELEVRHGLHALGFRYRLGGAGLPGRPDIVLPKYRTVVFVHGCFWHQHGCHLFRLPKTRTEFWKAKVDANRVRDLRAEAQLRELGWHVETVWECQLRGKADSERSEAILALARSVKRRSGQVSRPPR</sequence>
<dbReference type="GO" id="GO:0004519">
    <property type="term" value="F:endonuclease activity"/>
    <property type="evidence" value="ECO:0007669"/>
    <property type="project" value="UniProtKB-KW"/>
</dbReference>
<evidence type="ECO:0000313" key="7">
    <source>
        <dbReference type="EMBL" id="KAF1696524.1"/>
    </source>
</evidence>
<keyword evidence="4 6" id="KW-0378">Hydrolase</keyword>
<keyword evidence="2 6" id="KW-0255">Endonuclease</keyword>
<dbReference type="EC" id="3.1.-.-" evidence="6"/>
<evidence type="ECO:0000313" key="8">
    <source>
        <dbReference type="Proteomes" id="UP000788419"/>
    </source>
</evidence>
<dbReference type="RefSeq" id="WP_162408930.1">
    <property type="nucleotide sequence ID" value="NZ_PDWN01000003.1"/>
</dbReference>
<comment type="caution">
    <text evidence="7">The sequence shown here is derived from an EMBL/GenBank/DDBJ whole genome shotgun (WGS) entry which is preliminary data.</text>
</comment>
<evidence type="ECO:0000256" key="3">
    <source>
        <dbReference type="ARBA" id="ARBA00022763"/>
    </source>
</evidence>
<dbReference type="PIRSF" id="PIRSF018267">
    <property type="entry name" value="VSR_endonuc"/>
    <property type="match status" value="1"/>
</dbReference>
<proteinExistence type="inferred from homology"/>
<dbReference type="EMBL" id="PDWN01000003">
    <property type="protein sequence ID" value="KAF1696524.1"/>
    <property type="molecule type" value="Genomic_DNA"/>
</dbReference>
<reference evidence="7 8" key="1">
    <citation type="submission" date="2017-10" db="EMBL/GenBank/DDBJ databases">
        <title>Whole genome sequencing of members of genus Pseudoxanthomonas.</title>
        <authorList>
            <person name="Kumar S."/>
            <person name="Bansal K."/>
            <person name="Kaur A."/>
            <person name="Patil P."/>
            <person name="Sharma S."/>
            <person name="Patil P.B."/>
        </authorList>
    </citation>
    <scope>NUCLEOTIDE SEQUENCE [LARGE SCALE GENOMIC DNA]</scope>
    <source>
        <strain evidence="7 8">DSM 17801</strain>
    </source>
</reference>
<evidence type="ECO:0000256" key="2">
    <source>
        <dbReference type="ARBA" id="ARBA00022759"/>
    </source>
</evidence>
<comment type="function">
    <text evidence="6">May nick specific sequences that contain T:G mispairs resulting from m5C-deamination.</text>
</comment>